<accession>A0A6A6JAB3</accession>
<keyword evidence="6" id="KW-1185">Reference proteome</keyword>
<dbReference type="SMART" id="SM00443">
    <property type="entry name" value="G_patch"/>
    <property type="match status" value="1"/>
</dbReference>
<name>A0A6A6JAB3_WESOR</name>
<dbReference type="GO" id="GO:0071011">
    <property type="term" value="C:precatalytic spliceosome"/>
    <property type="evidence" value="ECO:0007669"/>
    <property type="project" value="TreeGrafter"/>
</dbReference>
<feature type="region of interest" description="Disordered" evidence="2">
    <location>
        <begin position="1"/>
        <end position="84"/>
    </location>
</feature>
<dbReference type="SUPFAM" id="SSF54928">
    <property type="entry name" value="RNA-binding domain, RBD"/>
    <property type="match status" value="1"/>
</dbReference>
<gene>
    <name evidence="5" type="ORF">EI97DRAFT_452500</name>
</gene>
<feature type="compositionally biased region" description="Polar residues" evidence="2">
    <location>
        <begin position="254"/>
        <end position="264"/>
    </location>
</feature>
<dbReference type="Proteomes" id="UP000800097">
    <property type="component" value="Unassembled WGS sequence"/>
</dbReference>
<dbReference type="Pfam" id="PF01585">
    <property type="entry name" value="G-patch"/>
    <property type="match status" value="1"/>
</dbReference>
<feature type="domain" description="RRM" evidence="3">
    <location>
        <begin position="513"/>
        <end position="575"/>
    </location>
</feature>
<dbReference type="EMBL" id="ML986512">
    <property type="protein sequence ID" value="KAF2273197.1"/>
    <property type="molecule type" value="Genomic_DNA"/>
</dbReference>
<feature type="domain" description="G-patch" evidence="4">
    <location>
        <begin position="401"/>
        <end position="441"/>
    </location>
</feature>
<dbReference type="AlphaFoldDB" id="A0A6A6JAB3"/>
<dbReference type="RefSeq" id="XP_033650736.1">
    <property type="nucleotide sequence ID" value="XM_033800410.1"/>
</dbReference>
<protein>
    <recommendedName>
        <fullName evidence="7">G-patch domain-containing protein</fullName>
    </recommendedName>
</protein>
<feature type="compositionally biased region" description="Low complexity" evidence="2">
    <location>
        <begin position="27"/>
        <end position="42"/>
    </location>
</feature>
<organism evidence="5 6">
    <name type="scientific">Westerdykella ornata</name>
    <dbReference type="NCBI Taxonomy" id="318751"/>
    <lineage>
        <taxon>Eukaryota</taxon>
        <taxon>Fungi</taxon>
        <taxon>Dikarya</taxon>
        <taxon>Ascomycota</taxon>
        <taxon>Pezizomycotina</taxon>
        <taxon>Dothideomycetes</taxon>
        <taxon>Pleosporomycetidae</taxon>
        <taxon>Pleosporales</taxon>
        <taxon>Sporormiaceae</taxon>
        <taxon>Westerdykella</taxon>
    </lineage>
</organism>
<feature type="compositionally biased region" description="Basic and acidic residues" evidence="2">
    <location>
        <begin position="302"/>
        <end position="312"/>
    </location>
</feature>
<dbReference type="GeneID" id="54553585"/>
<dbReference type="InterPro" id="IPR000504">
    <property type="entry name" value="RRM_dom"/>
</dbReference>
<dbReference type="GO" id="GO:0003723">
    <property type="term" value="F:RNA binding"/>
    <property type="evidence" value="ECO:0007669"/>
    <property type="project" value="UniProtKB-UniRule"/>
</dbReference>
<dbReference type="InterPro" id="IPR012677">
    <property type="entry name" value="Nucleotide-bd_a/b_plait_sf"/>
</dbReference>
<evidence type="ECO:0000259" key="4">
    <source>
        <dbReference type="PROSITE" id="PS50174"/>
    </source>
</evidence>
<feature type="compositionally biased region" description="Basic and acidic residues" evidence="2">
    <location>
        <begin position="374"/>
        <end position="401"/>
    </location>
</feature>
<evidence type="ECO:0000313" key="5">
    <source>
        <dbReference type="EMBL" id="KAF2273197.1"/>
    </source>
</evidence>
<proteinExistence type="predicted"/>
<feature type="compositionally biased region" description="Pro residues" evidence="2">
    <location>
        <begin position="317"/>
        <end position="346"/>
    </location>
</feature>
<evidence type="ECO:0000313" key="6">
    <source>
        <dbReference type="Proteomes" id="UP000800097"/>
    </source>
</evidence>
<dbReference type="PROSITE" id="PS50102">
    <property type="entry name" value="RRM"/>
    <property type="match status" value="1"/>
</dbReference>
<evidence type="ECO:0000256" key="1">
    <source>
        <dbReference type="PROSITE-ProRule" id="PRU00176"/>
    </source>
</evidence>
<dbReference type="PANTHER" id="PTHR13288">
    <property type="entry name" value="SPLICING FACTOR 45 SPF45"/>
    <property type="match status" value="1"/>
</dbReference>
<feature type="compositionally biased region" description="Polar residues" evidence="2">
    <location>
        <begin position="213"/>
        <end position="227"/>
    </location>
</feature>
<dbReference type="OrthoDB" id="5411533at2759"/>
<evidence type="ECO:0000256" key="2">
    <source>
        <dbReference type="SAM" id="MobiDB-lite"/>
    </source>
</evidence>
<dbReference type="InterPro" id="IPR000467">
    <property type="entry name" value="G_patch_dom"/>
</dbReference>
<sequence>MPQQIKRPQPKNVNPPKRPLAPRPQNAPDTQPTATSTPAAPANLEQRSIDYYRNTEDDDIAINEARTQQNREARRRKKEEEKFEKMYGKWDTKSEYKLKYPTNLAAYEAKGEYEEKLNDFIAYLRFHHNPEDVAEITERDLSSESNSVSPPPARDSDFAPRSGLSSTSSPLPSVPLESNMPIPRTADEAYGFGARLPQEMVEEFATAILPASEPSSRDQAQSHTSSAAVERNPLFAPPTFNDFASPRPDAVDTAQASQQTTRKPSATDMGSVVTQSATAPPAPSAPPPAVQPRAQMPVDISEQIRKAKEIAARAKRSPPPPPIVAPAEALPPPPPPPPPPTQPPAPRKAYSHTIGAPPVHYTATISADPVHYARPLEPEPKPRDDKLERPSKKQKREEPPKPSKAALMMAKMGYVKGQGLGKNNDGVTTHLEVRMRKDAGGRQNWSDDFDDDSNGEKDRIKSQQVFDITGGLRTREKDHGPFGEPSRVVVAWGCVDGVDLDQDAERDDGGIRQEMGEAFDTKFGTISRIHFDPSSATRPVYIEFANELSALNAVNRFKEGYEFQGRKIRAQYYDETKFSNMIYDH</sequence>
<dbReference type="PANTHER" id="PTHR13288:SF8">
    <property type="entry name" value="SPLICING FACTOR 45"/>
    <property type="match status" value="1"/>
</dbReference>
<feature type="compositionally biased region" description="Pro residues" evidence="2">
    <location>
        <begin position="280"/>
        <end position="290"/>
    </location>
</feature>
<dbReference type="InterPro" id="IPR035979">
    <property type="entry name" value="RBD_domain_sf"/>
</dbReference>
<feature type="compositionally biased region" description="Low complexity" evidence="2">
    <location>
        <begin position="162"/>
        <end position="178"/>
    </location>
</feature>
<dbReference type="PROSITE" id="PS50174">
    <property type="entry name" value="G_PATCH"/>
    <property type="match status" value="1"/>
</dbReference>
<evidence type="ECO:0000259" key="3">
    <source>
        <dbReference type="PROSITE" id="PS50102"/>
    </source>
</evidence>
<dbReference type="InterPro" id="IPR040052">
    <property type="entry name" value="RBM17"/>
</dbReference>
<reference evidence="5" key="1">
    <citation type="journal article" date="2020" name="Stud. Mycol.">
        <title>101 Dothideomycetes genomes: a test case for predicting lifestyles and emergence of pathogens.</title>
        <authorList>
            <person name="Haridas S."/>
            <person name="Albert R."/>
            <person name="Binder M."/>
            <person name="Bloem J."/>
            <person name="Labutti K."/>
            <person name="Salamov A."/>
            <person name="Andreopoulos B."/>
            <person name="Baker S."/>
            <person name="Barry K."/>
            <person name="Bills G."/>
            <person name="Bluhm B."/>
            <person name="Cannon C."/>
            <person name="Castanera R."/>
            <person name="Culley D."/>
            <person name="Daum C."/>
            <person name="Ezra D."/>
            <person name="Gonzalez J."/>
            <person name="Henrissat B."/>
            <person name="Kuo A."/>
            <person name="Liang C."/>
            <person name="Lipzen A."/>
            <person name="Lutzoni F."/>
            <person name="Magnuson J."/>
            <person name="Mondo S."/>
            <person name="Nolan M."/>
            <person name="Ohm R."/>
            <person name="Pangilinan J."/>
            <person name="Park H.-J."/>
            <person name="Ramirez L."/>
            <person name="Alfaro M."/>
            <person name="Sun H."/>
            <person name="Tritt A."/>
            <person name="Yoshinaga Y."/>
            <person name="Zwiers L.-H."/>
            <person name="Turgeon B."/>
            <person name="Goodwin S."/>
            <person name="Spatafora J."/>
            <person name="Crous P."/>
            <person name="Grigoriev I."/>
        </authorList>
    </citation>
    <scope>NUCLEOTIDE SEQUENCE</scope>
    <source>
        <strain evidence="5">CBS 379.55</strain>
    </source>
</reference>
<dbReference type="Gene3D" id="3.30.70.330">
    <property type="match status" value="1"/>
</dbReference>
<evidence type="ECO:0008006" key="7">
    <source>
        <dbReference type="Google" id="ProtNLM"/>
    </source>
</evidence>
<feature type="region of interest" description="Disordered" evidence="2">
    <location>
        <begin position="210"/>
        <end position="405"/>
    </location>
</feature>
<dbReference type="GO" id="GO:0045292">
    <property type="term" value="P:mRNA cis splicing, via spliceosome"/>
    <property type="evidence" value="ECO:0007669"/>
    <property type="project" value="InterPro"/>
</dbReference>
<keyword evidence="1" id="KW-0694">RNA-binding</keyword>
<feature type="region of interest" description="Disordered" evidence="2">
    <location>
        <begin position="135"/>
        <end position="185"/>
    </location>
</feature>